<keyword evidence="13" id="KW-1185">Reference proteome</keyword>
<dbReference type="RefSeq" id="WP_315723165.1">
    <property type="nucleotide sequence ID" value="NZ_JAVUPU010000001.1"/>
</dbReference>
<keyword evidence="3" id="KW-0574">Periplasm</keyword>
<dbReference type="PANTHER" id="PTHR47637">
    <property type="entry name" value="CHAPERONE SURA"/>
    <property type="match status" value="1"/>
</dbReference>
<name>A0ABU3Q2U9_9SPHN</name>
<dbReference type="InterPro" id="IPR050280">
    <property type="entry name" value="OMP_Chaperone_SurA"/>
</dbReference>
<dbReference type="SUPFAM" id="SSF54534">
    <property type="entry name" value="FKBP-like"/>
    <property type="match status" value="2"/>
</dbReference>
<dbReference type="PROSITE" id="PS50198">
    <property type="entry name" value="PPIC_PPIASE_2"/>
    <property type="match status" value="1"/>
</dbReference>
<comment type="caution">
    <text evidence="12">The sequence shown here is derived from an EMBL/GenBank/DDBJ whole genome shotgun (WGS) entry which is preliminary data.</text>
</comment>
<dbReference type="GO" id="GO:0016853">
    <property type="term" value="F:isomerase activity"/>
    <property type="evidence" value="ECO:0007669"/>
    <property type="project" value="UniProtKB-KW"/>
</dbReference>
<accession>A0ABU3Q2U9</accession>
<evidence type="ECO:0000256" key="9">
    <source>
        <dbReference type="PROSITE-ProRule" id="PRU00278"/>
    </source>
</evidence>
<dbReference type="Pfam" id="PF09312">
    <property type="entry name" value="SurA_N"/>
    <property type="match status" value="1"/>
</dbReference>
<dbReference type="InterPro" id="IPR000297">
    <property type="entry name" value="PPIase_PpiC"/>
</dbReference>
<protein>
    <recommendedName>
        <fullName evidence="1">Parvulin-like PPIase</fullName>
    </recommendedName>
    <alternativeName>
        <fullName evidence="7">Peptidyl-prolyl cis-trans isomerase plp</fullName>
    </alternativeName>
    <alternativeName>
        <fullName evidence="8">Rotamase plp</fullName>
    </alternativeName>
</protein>
<evidence type="ECO:0000313" key="13">
    <source>
        <dbReference type="Proteomes" id="UP001259572"/>
    </source>
</evidence>
<dbReference type="InterPro" id="IPR027304">
    <property type="entry name" value="Trigger_fact/SurA_dom_sf"/>
</dbReference>
<keyword evidence="5" id="KW-0143">Chaperone</keyword>
<evidence type="ECO:0000256" key="8">
    <source>
        <dbReference type="ARBA" id="ARBA00031484"/>
    </source>
</evidence>
<dbReference type="InterPro" id="IPR015391">
    <property type="entry name" value="SurA_N"/>
</dbReference>
<dbReference type="PANTHER" id="PTHR47637:SF1">
    <property type="entry name" value="CHAPERONE SURA"/>
    <property type="match status" value="1"/>
</dbReference>
<evidence type="ECO:0000256" key="5">
    <source>
        <dbReference type="ARBA" id="ARBA00023186"/>
    </source>
</evidence>
<evidence type="ECO:0000256" key="4">
    <source>
        <dbReference type="ARBA" id="ARBA00023110"/>
    </source>
</evidence>
<sequence length="444" mass="48225">MMKLGTFSRAALVLAGSIAAVAVAQTADEGAQPQLSIPDNVEFLAPDNAGVRKATAIVNGDVITGTDVDQRVALIVLANEGRIPAEEMQRLRAQVLRNLVDETLQIQAAAAEDIKIEPREIDTLFGRYAQSFNRTPQDFVAYLKSVGSSERSFKRQIHAQIAWNRLQGRRIEPFVNVAEEEVRAVIDRLNAAKGTQEYKIGEIFLSATPETAAETRANADRIVQQIRNGASFFAYARQFSEASTAAVGGDLGWVRAAQLPEQLAATAQALSVGQVSDPVAIPGGYSIVALQDTRQVLTADPRDAILSLKQVSISFPPGTPRNAAEEKLQALSKLGQEMGGCGRAEAAAATIGAEVLSNDQMRVRDLPPPLQEVLLKLSIGQSTPPFGSVEDGVRILVLCGRDDPQQMAGASFEKEYARMTEERVNRRAMRYLRDLRRDAVVDYR</sequence>
<organism evidence="12 13">
    <name type="scientific">Sphingosinicella rhizophila</name>
    <dbReference type="NCBI Taxonomy" id="3050082"/>
    <lineage>
        <taxon>Bacteria</taxon>
        <taxon>Pseudomonadati</taxon>
        <taxon>Pseudomonadota</taxon>
        <taxon>Alphaproteobacteria</taxon>
        <taxon>Sphingomonadales</taxon>
        <taxon>Sphingosinicellaceae</taxon>
        <taxon>Sphingosinicella</taxon>
    </lineage>
</organism>
<evidence type="ECO:0000259" key="11">
    <source>
        <dbReference type="PROSITE" id="PS50198"/>
    </source>
</evidence>
<dbReference type="SUPFAM" id="SSF109998">
    <property type="entry name" value="Triger factor/SurA peptide-binding domain-like"/>
    <property type="match status" value="1"/>
</dbReference>
<proteinExistence type="predicted"/>
<evidence type="ECO:0000256" key="3">
    <source>
        <dbReference type="ARBA" id="ARBA00022764"/>
    </source>
</evidence>
<dbReference type="EMBL" id="JAVUPU010000001">
    <property type="protein sequence ID" value="MDT9597727.1"/>
    <property type="molecule type" value="Genomic_DNA"/>
</dbReference>
<keyword evidence="4 9" id="KW-0697">Rotamase</keyword>
<evidence type="ECO:0000256" key="6">
    <source>
        <dbReference type="ARBA" id="ARBA00023235"/>
    </source>
</evidence>
<dbReference type="Proteomes" id="UP001259572">
    <property type="component" value="Unassembled WGS sequence"/>
</dbReference>
<feature type="domain" description="PpiC" evidence="11">
    <location>
        <begin position="195"/>
        <end position="292"/>
    </location>
</feature>
<dbReference type="InterPro" id="IPR046357">
    <property type="entry name" value="PPIase_dom_sf"/>
</dbReference>
<feature type="signal peptide" evidence="10">
    <location>
        <begin position="1"/>
        <end position="26"/>
    </location>
</feature>
<dbReference type="Gene3D" id="1.10.4030.10">
    <property type="entry name" value="Porin chaperone SurA, peptide-binding domain"/>
    <property type="match status" value="1"/>
</dbReference>
<keyword evidence="6 9" id="KW-0413">Isomerase</keyword>
<dbReference type="Gene3D" id="3.10.50.40">
    <property type="match status" value="1"/>
</dbReference>
<dbReference type="Pfam" id="PF00639">
    <property type="entry name" value="Rotamase"/>
    <property type="match status" value="1"/>
</dbReference>
<gene>
    <name evidence="12" type="ORF">RQX22_02030</name>
</gene>
<keyword evidence="2 10" id="KW-0732">Signal</keyword>
<evidence type="ECO:0000256" key="2">
    <source>
        <dbReference type="ARBA" id="ARBA00022729"/>
    </source>
</evidence>
<evidence type="ECO:0000256" key="7">
    <source>
        <dbReference type="ARBA" id="ARBA00030642"/>
    </source>
</evidence>
<evidence type="ECO:0000256" key="1">
    <source>
        <dbReference type="ARBA" id="ARBA00018370"/>
    </source>
</evidence>
<reference evidence="12 13" key="1">
    <citation type="submission" date="2023-05" db="EMBL/GenBank/DDBJ databases">
        <authorList>
            <person name="Guo Y."/>
        </authorList>
    </citation>
    <scope>NUCLEOTIDE SEQUENCE [LARGE SCALE GENOMIC DNA]</scope>
    <source>
        <strain evidence="12 13">GR2756</strain>
    </source>
</reference>
<evidence type="ECO:0000313" key="12">
    <source>
        <dbReference type="EMBL" id="MDT9597727.1"/>
    </source>
</evidence>
<feature type="chain" id="PRO_5046039899" description="Parvulin-like PPIase" evidence="10">
    <location>
        <begin position="27"/>
        <end position="444"/>
    </location>
</feature>
<evidence type="ECO:0000256" key="10">
    <source>
        <dbReference type="SAM" id="SignalP"/>
    </source>
</evidence>